<gene>
    <name evidence="1" type="ORF">BPOR_0416g00010</name>
</gene>
<sequence length="176" mass="20161">MIFYCLAQAVSVLDRGTEDLNKERWDKDEIGHYDMITSNVLIGYCDKVHNRCPVIKVGLIMLSLLDTQVSIFMPSEGFMVKYNERLGRGVSNASYLEEEDIKDAYSQMLRALIMECCMKEPLLRPKTVELQARTGMMFRLCQNKLVADTVGNYICPGLARENVLLEDLEPPKEWLV</sequence>
<proteinExistence type="predicted"/>
<name>A0A4Z1KGM5_9HELO</name>
<dbReference type="EMBL" id="PQXO01000415">
    <property type="protein sequence ID" value="TGO85241.1"/>
    <property type="molecule type" value="Genomic_DNA"/>
</dbReference>
<keyword evidence="2" id="KW-1185">Reference proteome</keyword>
<dbReference type="AlphaFoldDB" id="A0A4Z1KGM5"/>
<dbReference type="Proteomes" id="UP000297280">
    <property type="component" value="Unassembled WGS sequence"/>
</dbReference>
<accession>A0A4Z1KGM5</accession>
<organism evidence="1 2">
    <name type="scientific">Botrytis porri</name>
    <dbReference type="NCBI Taxonomy" id="87229"/>
    <lineage>
        <taxon>Eukaryota</taxon>
        <taxon>Fungi</taxon>
        <taxon>Dikarya</taxon>
        <taxon>Ascomycota</taxon>
        <taxon>Pezizomycotina</taxon>
        <taxon>Leotiomycetes</taxon>
        <taxon>Helotiales</taxon>
        <taxon>Sclerotiniaceae</taxon>
        <taxon>Botrytis</taxon>
    </lineage>
</organism>
<protein>
    <recommendedName>
        <fullName evidence="3">Protein kinase domain-containing protein</fullName>
    </recommendedName>
</protein>
<evidence type="ECO:0000313" key="2">
    <source>
        <dbReference type="Proteomes" id="UP000297280"/>
    </source>
</evidence>
<evidence type="ECO:0008006" key="3">
    <source>
        <dbReference type="Google" id="ProtNLM"/>
    </source>
</evidence>
<evidence type="ECO:0000313" key="1">
    <source>
        <dbReference type="EMBL" id="TGO85241.1"/>
    </source>
</evidence>
<comment type="caution">
    <text evidence="1">The sequence shown here is derived from an EMBL/GenBank/DDBJ whole genome shotgun (WGS) entry which is preliminary data.</text>
</comment>
<reference evidence="1 2" key="1">
    <citation type="submission" date="2017-12" db="EMBL/GenBank/DDBJ databases">
        <title>Comparative genomics of Botrytis spp.</title>
        <authorList>
            <person name="Valero-Jimenez C.A."/>
            <person name="Tapia P."/>
            <person name="Veloso J."/>
            <person name="Silva-Moreno E."/>
            <person name="Staats M."/>
            <person name="Valdes J.H."/>
            <person name="Van Kan J.A.L."/>
        </authorList>
    </citation>
    <scope>NUCLEOTIDE SEQUENCE [LARGE SCALE GENOMIC DNA]</scope>
    <source>
        <strain evidence="1 2">MUCL3349</strain>
    </source>
</reference>
<dbReference type="STRING" id="87229.A0A4Z1KGM5"/>